<dbReference type="EMBL" id="CACVAX010000039">
    <property type="protein sequence ID" value="CAA6813841.1"/>
    <property type="molecule type" value="Genomic_DNA"/>
</dbReference>
<protein>
    <recommendedName>
        <fullName evidence="2">IS982 family transposase</fullName>
    </recommendedName>
</protein>
<sequence length="63" mass="7691">MKEITKKMLTKIFCEIDDFMQKFEDEYKKRLIAEKSSKIKYNSRLTLSEVMSILVYYHNYGNR</sequence>
<accession>A0A6S6TEL9</accession>
<name>A0A6S6TEL9_9BACT</name>
<proteinExistence type="predicted"/>
<evidence type="ECO:0008006" key="2">
    <source>
        <dbReference type="Google" id="ProtNLM"/>
    </source>
</evidence>
<feature type="non-terminal residue" evidence="1">
    <location>
        <position position="63"/>
    </location>
</feature>
<reference evidence="1" key="1">
    <citation type="submission" date="2020-01" db="EMBL/GenBank/DDBJ databases">
        <authorList>
            <person name="Meier V. D."/>
            <person name="Meier V D."/>
        </authorList>
    </citation>
    <scope>NUCLEOTIDE SEQUENCE</scope>
    <source>
        <strain evidence="1">HLG_WM_MAG_04</strain>
    </source>
</reference>
<organism evidence="1">
    <name type="scientific">uncultured Sulfurovum sp</name>
    <dbReference type="NCBI Taxonomy" id="269237"/>
    <lineage>
        <taxon>Bacteria</taxon>
        <taxon>Pseudomonadati</taxon>
        <taxon>Campylobacterota</taxon>
        <taxon>Epsilonproteobacteria</taxon>
        <taxon>Campylobacterales</taxon>
        <taxon>Sulfurovaceae</taxon>
        <taxon>Sulfurovum</taxon>
        <taxon>environmental samples</taxon>
    </lineage>
</organism>
<dbReference type="AlphaFoldDB" id="A0A6S6TEL9"/>
<gene>
    <name evidence="1" type="ORF">HELGO_WM6570</name>
</gene>
<evidence type="ECO:0000313" key="1">
    <source>
        <dbReference type="EMBL" id="CAA6813841.1"/>
    </source>
</evidence>